<name>A0AAW2FUU1_9HYME</name>
<keyword evidence="2" id="KW-1185">Reference proteome</keyword>
<gene>
    <name evidence="1" type="ORF">PUN28_009630</name>
</gene>
<accession>A0AAW2FUU1</accession>
<dbReference type="AlphaFoldDB" id="A0AAW2FUU1"/>
<evidence type="ECO:0000313" key="1">
    <source>
        <dbReference type="EMBL" id="KAL0119153.1"/>
    </source>
</evidence>
<dbReference type="EMBL" id="JADYXP020000008">
    <property type="protein sequence ID" value="KAL0119153.1"/>
    <property type="molecule type" value="Genomic_DNA"/>
</dbReference>
<protein>
    <submittedName>
        <fullName evidence="1">Uncharacterized protein</fullName>
    </submittedName>
</protein>
<reference evidence="1 2" key="1">
    <citation type="submission" date="2023-03" db="EMBL/GenBank/DDBJ databases">
        <title>High recombination rates correlate with genetic variation in Cardiocondyla obscurior ants.</title>
        <authorList>
            <person name="Errbii M."/>
        </authorList>
    </citation>
    <scope>NUCLEOTIDE SEQUENCE [LARGE SCALE GENOMIC DNA]</scope>
    <source>
        <strain evidence="1">Alpha-2009</strain>
        <tissue evidence="1">Whole body</tissue>
    </source>
</reference>
<dbReference type="Proteomes" id="UP001430953">
    <property type="component" value="Unassembled WGS sequence"/>
</dbReference>
<comment type="caution">
    <text evidence="1">The sequence shown here is derived from an EMBL/GenBank/DDBJ whole genome shotgun (WGS) entry which is preliminary data.</text>
</comment>
<sequence length="92" mass="10408">MYMFNAKCLMQNPEVQDVERRMLDALNVGRWTLDLPNVGRWTLDLPNVGHWTLNMLNVGCSTTLDMLTLGAGRWKQCWRRPEASNNGGAAAD</sequence>
<evidence type="ECO:0000313" key="2">
    <source>
        <dbReference type="Proteomes" id="UP001430953"/>
    </source>
</evidence>
<proteinExistence type="predicted"/>
<organism evidence="1 2">
    <name type="scientific">Cardiocondyla obscurior</name>
    <dbReference type="NCBI Taxonomy" id="286306"/>
    <lineage>
        <taxon>Eukaryota</taxon>
        <taxon>Metazoa</taxon>
        <taxon>Ecdysozoa</taxon>
        <taxon>Arthropoda</taxon>
        <taxon>Hexapoda</taxon>
        <taxon>Insecta</taxon>
        <taxon>Pterygota</taxon>
        <taxon>Neoptera</taxon>
        <taxon>Endopterygota</taxon>
        <taxon>Hymenoptera</taxon>
        <taxon>Apocrita</taxon>
        <taxon>Aculeata</taxon>
        <taxon>Formicoidea</taxon>
        <taxon>Formicidae</taxon>
        <taxon>Myrmicinae</taxon>
        <taxon>Cardiocondyla</taxon>
    </lineage>
</organism>